<dbReference type="GO" id="GO:0016747">
    <property type="term" value="F:acyltransferase activity, transferring groups other than amino-acyl groups"/>
    <property type="evidence" value="ECO:0007669"/>
    <property type="project" value="UniProtKB-ARBA"/>
</dbReference>
<protein>
    <submittedName>
        <fullName evidence="3">Uncharacterized protein</fullName>
    </submittedName>
</protein>
<reference evidence="3 4" key="1">
    <citation type="submission" date="2024-01" db="EMBL/GenBank/DDBJ databases">
        <title>The genomes of 5 underutilized Papilionoideae crops provide insights into root nodulation and disease resistanc.</title>
        <authorList>
            <person name="Jiang F."/>
        </authorList>
    </citation>
    <scope>NUCLEOTIDE SEQUENCE [LARGE SCALE GENOMIC DNA]</scope>
    <source>
        <strain evidence="3">DUOXIRENSHENG_FW03</strain>
        <tissue evidence="3">Leaves</tissue>
    </source>
</reference>
<keyword evidence="1" id="KW-0808">Transferase</keyword>
<evidence type="ECO:0000256" key="2">
    <source>
        <dbReference type="ARBA" id="ARBA00023315"/>
    </source>
</evidence>
<evidence type="ECO:0000313" key="3">
    <source>
        <dbReference type="EMBL" id="KAK7381164.1"/>
    </source>
</evidence>
<comment type="caution">
    <text evidence="3">The sequence shown here is derived from an EMBL/GenBank/DDBJ whole genome shotgun (WGS) entry which is preliminary data.</text>
</comment>
<evidence type="ECO:0000256" key="1">
    <source>
        <dbReference type="ARBA" id="ARBA00022679"/>
    </source>
</evidence>
<dbReference type="AlphaFoldDB" id="A0AAN9NXG3"/>
<dbReference type="EMBL" id="JAYMYS010000009">
    <property type="protein sequence ID" value="KAK7381164.1"/>
    <property type="molecule type" value="Genomic_DNA"/>
</dbReference>
<keyword evidence="4" id="KW-1185">Reference proteome</keyword>
<dbReference type="Pfam" id="PF02458">
    <property type="entry name" value="Transferase"/>
    <property type="match status" value="1"/>
</dbReference>
<dbReference type="InterPro" id="IPR051504">
    <property type="entry name" value="Plant_metabolite_acyltrans"/>
</dbReference>
<name>A0AAN9NXG3_PSOTE</name>
<evidence type="ECO:0000313" key="4">
    <source>
        <dbReference type="Proteomes" id="UP001386955"/>
    </source>
</evidence>
<dbReference type="Gene3D" id="3.30.559.10">
    <property type="entry name" value="Chloramphenicol acetyltransferase-like domain"/>
    <property type="match status" value="2"/>
</dbReference>
<dbReference type="Proteomes" id="UP001386955">
    <property type="component" value="Unassembled WGS sequence"/>
</dbReference>
<dbReference type="PANTHER" id="PTHR31625">
    <property type="match status" value="1"/>
</dbReference>
<organism evidence="3 4">
    <name type="scientific">Psophocarpus tetragonolobus</name>
    <name type="common">Winged bean</name>
    <name type="synonym">Dolichos tetragonolobus</name>
    <dbReference type="NCBI Taxonomy" id="3891"/>
    <lineage>
        <taxon>Eukaryota</taxon>
        <taxon>Viridiplantae</taxon>
        <taxon>Streptophyta</taxon>
        <taxon>Embryophyta</taxon>
        <taxon>Tracheophyta</taxon>
        <taxon>Spermatophyta</taxon>
        <taxon>Magnoliopsida</taxon>
        <taxon>eudicotyledons</taxon>
        <taxon>Gunneridae</taxon>
        <taxon>Pentapetalae</taxon>
        <taxon>rosids</taxon>
        <taxon>fabids</taxon>
        <taxon>Fabales</taxon>
        <taxon>Fabaceae</taxon>
        <taxon>Papilionoideae</taxon>
        <taxon>50 kb inversion clade</taxon>
        <taxon>NPAAA clade</taxon>
        <taxon>indigoferoid/millettioid clade</taxon>
        <taxon>Phaseoleae</taxon>
        <taxon>Psophocarpus</taxon>
    </lineage>
</organism>
<sequence length="469" mass="52866">MAHHVNDCGKVKVIEQYQVFPPPGSVAPTSLSVSFFDLPFIYCDKVQCIFFYECPHSTNHFFQRVIPNIKQSLSLTLQHFFPFAGNLVIPPKPNFPHILYTNESSISFTIAESTSEFTSLIADTARDVRESHPFVPILPTPSTKEDGTWLLPLMAIQLTIFPNYGFSICVTLDHVTGDGRAFFDFMKFWSNVCRTKCDLASCSQALPFLNRDIIKDPKGLKLSFLEELWNSPIESIIKNPIVTNVNVDKVRRVFVLKRDHIEKLKKWVSSECKSNGLDSSSLHISTFVVTTSLFWVCNVVSEEANGSTKPNNEEIYTLVLLGDCRNLPEFSIPSTYFGNCLVRRYVTLKRSKLTGEKGIIEAATEIGKGVRDLQFDAMKGIENFMHNARGVRSRMHSITIAGYPKLGAYETDFGWGKPKRSEALHIENSSVMMLLDSRDEEGGVELGLVLERAQMASFSTVLEEYLKNI</sequence>
<proteinExistence type="predicted"/>
<gene>
    <name evidence="3" type="ORF">VNO78_33691</name>
</gene>
<keyword evidence="2" id="KW-0012">Acyltransferase</keyword>
<accession>A0AAN9NXG3</accession>
<dbReference type="InterPro" id="IPR023213">
    <property type="entry name" value="CAT-like_dom_sf"/>
</dbReference>